<protein>
    <recommendedName>
        <fullName evidence="3">DUF6533 domain-containing protein</fullName>
    </recommendedName>
</protein>
<name>G4TPK1_SERID</name>
<dbReference type="InterPro" id="IPR045340">
    <property type="entry name" value="DUF6533"/>
</dbReference>
<proteinExistence type="predicted"/>
<feature type="transmembrane region" description="Helical" evidence="2">
    <location>
        <begin position="246"/>
        <end position="265"/>
    </location>
</feature>
<dbReference type="OrthoDB" id="3258294at2759"/>
<feature type="transmembrane region" description="Helical" evidence="2">
    <location>
        <begin position="271"/>
        <end position="292"/>
    </location>
</feature>
<keyword evidence="5" id="KW-1185">Reference proteome</keyword>
<dbReference type="Pfam" id="PF20151">
    <property type="entry name" value="DUF6533"/>
    <property type="match status" value="1"/>
</dbReference>
<evidence type="ECO:0000313" key="4">
    <source>
        <dbReference type="EMBL" id="CCA73244.1"/>
    </source>
</evidence>
<dbReference type="HOGENOM" id="CLU_053377_1_0_1"/>
<dbReference type="AlphaFoldDB" id="G4TPK1"/>
<evidence type="ECO:0000259" key="3">
    <source>
        <dbReference type="Pfam" id="PF20151"/>
    </source>
</evidence>
<evidence type="ECO:0000313" key="5">
    <source>
        <dbReference type="Proteomes" id="UP000007148"/>
    </source>
</evidence>
<feature type="region of interest" description="Disordered" evidence="1">
    <location>
        <begin position="326"/>
        <end position="382"/>
    </location>
</feature>
<dbReference type="EMBL" id="CAFZ01000212">
    <property type="protein sequence ID" value="CCA73244.1"/>
    <property type="molecule type" value="Genomic_DNA"/>
</dbReference>
<dbReference type="InParanoid" id="G4TPK1"/>
<gene>
    <name evidence="4" type="ORF">PIIN_07199</name>
</gene>
<keyword evidence="2" id="KW-1133">Transmembrane helix</keyword>
<comment type="caution">
    <text evidence="4">The sequence shown here is derived from an EMBL/GenBank/DDBJ whole genome shotgun (WGS) entry which is preliminary data.</text>
</comment>
<reference evidence="4 5" key="1">
    <citation type="journal article" date="2011" name="PLoS Pathog.">
        <title>Endophytic Life Strategies Decoded by Genome and Transcriptome Analyses of the Mutualistic Root Symbiont Piriformospora indica.</title>
        <authorList>
            <person name="Zuccaro A."/>
            <person name="Lahrmann U."/>
            <person name="Guldener U."/>
            <person name="Langen G."/>
            <person name="Pfiffi S."/>
            <person name="Biedenkopf D."/>
            <person name="Wong P."/>
            <person name="Samans B."/>
            <person name="Grimm C."/>
            <person name="Basiewicz M."/>
            <person name="Murat C."/>
            <person name="Martin F."/>
            <person name="Kogel K.H."/>
        </authorList>
    </citation>
    <scope>NUCLEOTIDE SEQUENCE [LARGE SCALE GENOMIC DNA]</scope>
    <source>
        <strain evidence="4 5">DSM 11827</strain>
    </source>
</reference>
<feature type="transmembrane region" description="Helical" evidence="2">
    <location>
        <begin position="203"/>
        <end position="225"/>
    </location>
</feature>
<feature type="transmembrane region" description="Helical" evidence="2">
    <location>
        <begin position="121"/>
        <end position="142"/>
    </location>
</feature>
<keyword evidence="2" id="KW-0472">Membrane</keyword>
<organism evidence="4 5">
    <name type="scientific">Serendipita indica (strain DSM 11827)</name>
    <name type="common">Root endophyte fungus</name>
    <name type="synonym">Piriformospora indica</name>
    <dbReference type="NCBI Taxonomy" id="1109443"/>
    <lineage>
        <taxon>Eukaryota</taxon>
        <taxon>Fungi</taxon>
        <taxon>Dikarya</taxon>
        <taxon>Basidiomycota</taxon>
        <taxon>Agaricomycotina</taxon>
        <taxon>Agaricomycetes</taxon>
        <taxon>Sebacinales</taxon>
        <taxon>Serendipitaceae</taxon>
        <taxon>Serendipita</taxon>
    </lineage>
</organism>
<feature type="compositionally biased region" description="Basic and acidic residues" evidence="1">
    <location>
        <begin position="361"/>
        <end position="382"/>
    </location>
</feature>
<accession>G4TPK1</accession>
<dbReference type="Proteomes" id="UP000007148">
    <property type="component" value="Unassembled WGS sequence"/>
</dbReference>
<dbReference type="OMA" id="INSCHIY"/>
<feature type="domain" description="DUF6533" evidence="3">
    <location>
        <begin position="56"/>
        <end position="92"/>
    </location>
</feature>
<sequence>MATNGTMAFNSTLAEYGNTTSTTGNGTSTVGTDSPSPAALAMVAFFSVHVQSKQASLGLAAWVIYDYFLTIEDSVTLFWSYRWSISKVLFFLSPSRQIHPIRCKPKPAFLRAQLTINSCHIYPWLWLTGATSLICIMNLVLVSRIYALWNRSQLILIIMMFGLVVNVGYYFGIVAYTHATSELQHTSLPFTGCSSVSHFTKGWTLLVVSLVFEVVLIVLTAIKTYPIVIQRGFNAPLYTLLLRDGFLYFIIIMVMQIISLYAIFYPAPLTTVLLISFPTLSIMGIFCSRLLLRLQRALTWAGDEPYSEYARTDLTKDWPIVTFGGSGGGKHSRERMTDHNRTSTNPSVPTLFRTNHGFSGSRERRKYDDSTTEHGEELMERGSDLVVLEPELKYSG</sequence>
<evidence type="ECO:0000256" key="1">
    <source>
        <dbReference type="SAM" id="MobiDB-lite"/>
    </source>
</evidence>
<feature type="compositionally biased region" description="Polar residues" evidence="1">
    <location>
        <begin position="342"/>
        <end position="358"/>
    </location>
</feature>
<feature type="transmembrane region" description="Helical" evidence="2">
    <location>
        <begin position="154"/>
        <end position="176"/>
    </location>
</feature>
<keyword evidence="2" id="KW-0812">Transmembrane</keyword>
<evidence type="ECO:0000256" key="2">
    <source>
        <dbReference type="SAM" id="Phobius"/>
    </source>
</evidence>